<dbReference type="InterPro" id="IPR013783">
    <property type="entry name" value="Ig-like_fold"/>
</dbReference>
<evidence type="ECO:0000256" key="2">
    <source>
        <dbReference type="ARBA" id="ARBA00007257"/>
    </source>
</evidence>
<feature type="domain" description="Gram-positive cocci surface proteins LPxTG" evidence="9">
    <location>
        <begin position="577"/>
        <end position="612"/>
    </location>
</feature>
<dbReference type="PROSITE" id="PS50847">
    <property type="entry name" value="GRAM_POS_ANCHORING"/>
    <property type="match status" value="1"/>
</dbReference>
<evidence type="ECO:0000313" key="11">
    <source>
        <dbReference type="Proteomes" id="UP000646308"/>
    </source>
</evidence>
<feature type="compositionally biased region" description="Polar residues" evidence="7">
    <location>
        <begin position="543"/>
        <end position="569"/>
    </location>
</feature>
<feature type="region of interest" description="Disordered" evidence="7">
    <location>
        <begin position="423"/>
        <end position="585"/>
    </location>
</feature>
<feature type="compositionally biased region" description="Polar residues" evidence="7">
    <location>
        <begin position="423"/>
        <end position="449"/>
    </location>
</feature>
<sequence>LTNLHIYKVPDPSQLTDSYDFNAAEYQDLAQNFYQNGSIYTNANGQLEINFGAIDGPYVVVMDSKFDPTLGSELTTRATLNATDYYGKSSSFYFDNGFTVETSTGSGDGTAQTYRLGDYVWEDANQNGVQDAGETPIPNVVVTLKDSQGTILDTAVTDEYGNYLFSGLPNGDYTVEFVTPDGYTPTVVNAGGNDATDSDGGTVPVTINGADNLTIDSGFYKPAPEPTPVPAKYNLGDYVWNDSNHDGIQNSNEVGIEGVVVTLTKPDGSIVTTTTNASGKYVFNDLENGDYTVTFTTPDGFEPTLTNVGDNRLDSNGITTTASINNADNMTVDSGFFKPTINPTPVPAKYNLGDYVWNDSNHDGIQNSNEVGIEGVVVTLTKPDGSIVTTTTDASGKYVFNDLENGDYTVTFTTPDGFEPTLTNVGDNRLDSNGITTTASINNADNMTVDSGFYQPTPEPNPNPTPEPTPEPKPNPTPEPNPNPTPEPKPNPTPEPNPNPTPEPNPNPTPEPKPNPTPEPNPNPTPEPNPNPAPEPNPNPTPGSTSVHTTSKQPTPMPTHASTISSSQEKSGKSNALPDTGKETTHTGIIGTLFAALGTLFIFGRRKRSNIK</sequence>
<dbReference type="AlphaFoldDB" id="A0AAW9YR80"/>
<keyword evidence="8" id="KW-0472">Membrane</keyword>
<name>A0AAW9YR80_9STAP</name>
<dbReference type="SUPFAM" id="SSF117074">
    <property type="entry name" value="Hypothetical protein PA1324"/>
    <property type="match status" value="3"/>
</dbReference>
<dbReference type="InterPro" id="IPR019931">
    <property type="entry name" value="LPXTG_anchor"/>
</dbReference>
<dbReference type="NCBIfam" id="TIGR01167">
    <property type="entry name" value="LPXTG_anchor"/>
    <property type="match status" value="1"/>
</dbReference>
<keyword evidence="4" id="KW-0964">Secreted</keyword>
<keyword evidence="5" id="KW-0732">Signal</keyword>
<evidence type="ECO:0000256" key="6">
    <source>
        <dbReference type="ARBA" id="ARBA00023088"/>
    </source>
</evidence>
<dbReference type="Pfam" id="PF10425">
    <property type="entry name" value="SdrG_C_C"/>
    <property type="match status" value="1"/>
</dbReference>
<dbReference type="EMBL" id="WMFL01000002">
    <property type="protein sequence ID" value="NJI01279.1"/>
    <property type="molecule type" value="Genomic_DNA"/>
</dbReference>
<feature type="transmembrane region" description="Helical" evidence="8">
    <location>
        <begin position="585"/>
        <end position="603"/>
    </location>
</feature>
<evidence type="ECO:0000313" key="10">
    <source>
        <dbReference type="EMBL" id="NJI01279.1"/>
    </source>
</evidence>
<dbReference type="PANTHER" id="PTHR23303">
    <property type="entry name" value="CARBOXYPEPTIDASE REGULATORY REGION-CONTAINING"/>
    <property type="match status" value="1"/>
</dbReference>
<evidence type="ECO:0000256" key="4">
    <source>
        <dbReference type="ARBA" id="ARBA00022525"/>
    </source>
</evidence>
<dbReference type="Pfam" id="PF00746">
    <property type="entry name" value="Gram_pos_anchor"/>
    <property type="match status" value="1"/>
</dbReference>
<feature type="non-terminal residue" evidence="10">
    <location>
        <position position="1"/>
    </location>
</feature>
<dbReference type="Pfam" id="PF17210">
    <property type="entry name" value="SdrD_B"/>
    <property type="match status" value="3"/>
</dbReference>
<dbReference type="InterPro" id="IPR051417">
    <property type="entry name" value="SDr/BOS_complex"/>
</dbReference>
<gene>
    <name evidence="10" type="ORF">GLV84_00050</name>
</gene>
<feature type="compositionally biased region" description="Pro residues" evidence="7">
    <location>
        <begin position="457"/>
        <end position="541"/>
    </location>
</feature>
<dbReference type="Gene3D" id="2.60.40.1290">
    <property type="match status" value="1"/>
</dbReference>
<keyword evidence="3" id="KW-0134">Cell wall</keyword>
<dbReference type="SUPFAM" id="SSF49401">
    <property type="entry name" value="Bacterial adhesins"/>
    <property type="match status" value="1"/>
</dbReference>
<dbReference type="PANTHER" id="PTHR23303:SF15">
    <property type="entry name" value="COLOSSIN-A"/>
    <property type="match status" value="1"/>
</dbReference>
<dbReference type="InterPro" id="IPR011266">
    <property type="entry name" value="Adhesin_Fg-bd_dom_2"/>
</dbReference>
<protein>
    <submittedName>
        <fullName evidence="10">LPXTG cell wall anchor domain-containing protein</fullName>
    </submittedName>
</protein>
<comment type="caution">
    <text evidence="10">The sequence shown here is derived from an EMBL/GenBank/DDBJ whole genome shotgun (WGS) entry which is preliminary data.</text>
</comment>
<dbReference type="InterPro" id="IPR033764">
    <property type="entry name" value="Sdr_B"/>
</dbReference>
<proteinExistence type="inferred from homology"/>
<organism evidence="10 11">
    <name type="scientific">Staphylococcus agnetis</name>
    <dbReference type="NCBI Taxonomy" id="985762"/>
    <lineage>
        <taxon>Bacteria</taxon>
        <taxon>Bacillati</taxon>
        <taxon>Bacillota</taxon>
        <taxon>Bacilli</taxon>
        <taxon>Bacillales</taxon>
        <taxon>Staphylococcaceae</taxon>
        <taxon>Staphylococcus</taxon>
    </lineage>
</organism>
<evidence type="ECO:0000256" key="5">
    <source>
        <dbReference type="ARBA" id="ARBA00022729"/>
    </source>
</evidence>
<dbReference type="Proteomes" id="UP000646308">
    <property type="component" value="Unassembled WGS sequence"/>
</dbReference>
<evidence type="ECO:0000256" key="3">
    <source>
        <dbReference type="ARBA" id="ARBA00022512"/>
    </source>
</evidence>
<keyword evidence="6" id="KW-0572">Peptidoglycan-anchor</keyword>
<keyword evidence="8" id="KW-1133">Transmembrane helix</keyword>
<accession>A0AAW9YR80</accession>
<dbReference type="Gene3D" id="2.60.40.10">
    <property type="entry name" value="Immunoglobulins"/>
    <property type="match status" value="3"/>
</dbReference>
<evidence type="ECO:0000256" key="7">
    <source>
        <dbReference type="SAM" id="MobiDB-lite"/>
    </source>
</evidence>
<keyword evidence="8" id="KW-0812">Transmembrane</keyword>
<evidence type="ECO:0000256" key="8">
    <source>
        <dbReference type="SAM" id="Phobius"/>
    </source>
</evidence>
<reference evidence="10" key="1">
    <citation type="submission" date="2019-11" db="EMBL/GenBank/DDBJ databases">
        <title>Whole genome comparisons of Staphylococcus agnetis isolates from cattle and chickens.</title>
        <authorList>
            <person name="Rhoads D."/>
            <person name="Shwani A."/>
            <person name="Adkins P."/>
            <person name="Calcutt M."/>
            <person name="Middleton J."/>
        </authorList>
    </citation>
    <scope>NUCLEOTIDE SEQUENCE</scope>
    <source>
        <strain evidence="10">1387</strain>
    </source>
</reference>
<comment type="similarity">
    <text evidence="2">Belongs to the serine-aspartate repeat-containing protein (SDr) family.</text>
</comment>
<comment type="subcellular location">
    <subcellularLocation>
        <location evidence="1">Secreted</location>
        <location evidence="1">Cell wall</location>
        <topology evidence="1">Peptidoglycan-anchor</topology>
    </subcellularLocation>
</comment>
<evidence type="ECO:0000256" key="1">
    <source>
        <dbReference type="ARBA" id="ARBA00004168"/>
    </source>
</evidence>
<dbReference type="InterPro" id="IPR008966">
    <property type="entry name" value="Adhesion_dom_sf"/>
</dbReference>
<dbReference type="GO" id="GO:0007155">
    <property type="term" value="P:cell adhesion"/>
    <property type="evidence" value="ECO:0007669"/>
    <property type="project" value="InterPro"/>
</dbReference>
<evidence type="ECO:0000259" key="9">
    <source>
        <dbReference type="PROSITE" id="PS50847"/>
    </source>
</evidence>